<dbReference type="AlphaFoldDB" id="A0A552UGV0"/>
<dbReference type="RefSeq" id="WP_143554997.1">
    <property type="nucleotide sequence ID" value="NZ_VJWA01000001.1"/>
</dbReference>
<evidence type="ECO:0000313" key="7">
    <source>
        <dbReference type="EMBL" id="TRW17452.1"/>
    </source>
</evidence>
<name>A0A552UGV0_9SPHN</name>
<dbReference type="Pfam" id="PF04800">
    <property type="entry name" value="NDUS4"/>
    <property type="match status" value="1"/>
</dbReference>
<reference evidence="7 8" key="1">
    <citation type="submission" date="2019-07" db="EMBL/GenBank/DDBJ databases">
        <title>Novel species isolated from glacier.</title>
        <authorList>
            <person name="Liu Q."/>
            <person name="Xin Y.-H."/>
        </authorList>
    </citation>
    <scope>NUCLEOTIDE SEQUENCE [LARGE SCALE GENOMIC DNA]</scope>
    <source>
        <strain evidence="7 8">LB1R16</strain>
    </source>
</reference>
<dbReference type="Gene3D" id="3.30.160.190">
    <property type="entry name" value="atu1810 like domain"/>
    <property type="match status" value="1"/>
</dbReference>
<accession>A0A552UGV0</accession>
<organism evidence="7 8">
    <name type="scientific">Glacieibacterium frigidum</name>
    <dbReference type="NCBI Taxonomy" id="2593303"/>
    <lineage>
        <taxon>Bacteria</taxon>
        <taxon>Pseudomonadati</taxon>
        <taxon>Pseudomonadota</taxon>
        <taxon>Alphaproteobacteria</taxon>
        <taxon>Sphingomonadales</taxon>
        <taxon>Sphingosinicellaceae</taxon>
        <taxon>Glacieibacterium</taxon>
    </lineage>
</organism>
<keyword evidence="8" id="KW-1185">Reference proteome</keyword>
<evidence type="ECO:0000256" key="6">
    <source>
        <dbReference type="ARBA" id="ARBA00023136"/>
    </source>
</evidence>
<dbReference type="InterPro" id="IPR038532">
    <property type="entry name" value="NDUFS4-like_sf"/>
</dbReference>
<protein>
    <submittedName>
        <fullName evidence="7">ETC complex I subunit</fullName>
    </submittedName>
</protein>
<proteinExistence type="predicted"/>
<evidence type="ECO:0000256" key="5">
    <source>
        <dbReference type="ARBA" id="ARBA00022982"/>
    </source>
</evidence>
<keyword evidence="3" id="KW-0679">Respiratory chain</keyword>
<sequence>MTARIFQRLKSTTQSGRARVGQWVLVRERGEAQRHDPLTGWIGSGDTGTQVELSFASEAAAVAYAEANGLAYRVERLPAKPLRLQAYADNFR</sequence>
<evidence type="ECO:0000256" key="2">
    <source>
        <dbReference type="ARBA" id="ARBA00022448"/>
    </source>
</evidence>
<evidence type="ECO:0000256" key="3">
    <source>
        <dbReference type="ARBA" id="ARBA00022660"/>
    </source>
</evidence>
<keyword evidence="5" id="KW-0249">Electron transport</keyword>
<keyword evidence="6" id="KW-0472">Membrane</keyword>
<keyword evidence="4" id="KW-0809">Transit peptide</keyword>
<keyword evidence="2" id="KW-0813">Transport</keyword>
<dbReference type="Proteomes" id="UP000317894">
    <property type="component" value="Unassembled WGS sequence"/>
</dbReference>
<comment type="subcellular location">
    <subcellularLocation>
        <location evidence="1">Membrane</location>
    </subcellularLocation>
</comment>
<dbReference type="OrthoDB" id="9799572at2"/>
<dbReference type="GO" id="GO:0022900">
    <property type="term" value="P:electron transport chain"/>
    <property type="evidence" value="ECO:0007669"/>
    <property type="project" value="InterPro"/>
</dbReference>
<comment type="caution">
    <text evidence="7">The sequence shown here is derived from an EMBL/GenBank/DDBJ whole genome shotgun (WGS) entry which is preliminary data.</text>
</comment>
<gene>
    <name evidence="7" type="ORF">FMM06_04615</name>
</gene>
<evidence type="ECO:0000256" key="4">
    <source>
        <dbReference type="ARBA" id="ARBA00022946"/>
    </source>
</evidence>
<evidence type="ECO:0000256" key="1">
    <source>
        <dbReference type="ARBA" id="ARBA00004370"/>
    </source>
</evidence>
<dbReference type="InterPro" id="IPR006885">
    <property type="entry name" value="NADH_UbQ_FeS_4_mit-like"/>
</dbReference>
<dbReference type="GO" id="GO:0016020">
    <property type="term" value="C:membrane"/>
    <property type="evidence" value="ECO:0007669"/>
    <property type="project" value="UniProtKB-SubCell"/>
</dbReference>
<dbReference type="EMBL" id="VJWA01000001">
    <property type="protein sequence ID" value="TRW17452.1"/>
    <property type="molecule type" value="Genomic_DNA"/>
</dbReference>
<evidence type="ECO:0000313" key="8">
    <source>
        <dbReference type="Proteomes" id="UP000317894"/>
    </source>
</evidence>